<feature type="modified residue" description="4-aspartylphosphate" evidence="2">
    <location>
        <position position="58"/>
    </location>
</feature>
<keyword evidence="1 2" id="KW-0597">Phosphoprotein</keyword>
<feature type="domain" description="Response regulatory" evidence="3">
    <location>
        <begin position="7"/>
        <end position="124"/>
    </location>
</feature>
<protein>
    <submittedName>
        <fullName evidence="4">Response regulator</fullName>
    </submittedName>
</protein>
<evidence type="ECO:0000259" key="3">
    <source>
        <dbReference type="PROSITE" id="PS50110"/>
    </source>
</evidence>
<dbReference type="InterPro" id="IPR011006">
    <property type="entry name" value="CheY-like_superfamily"/>
</dbReference>
<dbReference type="PROSITE" id="PS50110">
    <property type="entry name" value="RESPONSE_REGULATORY"/>
    <property type="match status" value="1"/>
</dbReference>
<evidence type="ECO:0000256" key="1">
    <source>
        <dbReference type="ARBA" id="ARBA00022553"/>
    </source>
</evidence>
<dbReference type="Gene3D" id="3.40.50.2300">
    <property type="match status" value="1"/>
</dbReference>
<organism evidence="4 5">
    <name type="scientific">Flaviaesturariibacter amylovorans</name>
    <dbReference type="NCBI Taxonomy" id="1084520"/>
    <lineage>
        <taxon>Bacteria</taxon>
        <taxon>Pseudomonadati</taxon>
        <taxon>Bacteroidota</taxon>
        <taxon>Chitinophagia</taxon>
        <taxon>Chitinophagales</taxon>
        <taxon>Chitinophagaceae</taxon>
        <taxon>Flaviaestuariibacter</taxon>
    </lineage>
</organism>
<dbReference type="PANTHER" id="PTHR44591:SF3">
    <property type="entry name" value="RESPONSE REGULATORY DOMAIN-CONTAINING PROTEIN"/>
    <property type="match status" value="1"/>
</dbReference>
<comment type="caution">
    <text evidence="4">The sequence shown here is derived from an EMBL/GenBank/DDBJ whole genome shotgun (WGS) entry which is preliminary data.</text>
</comment>
<keyword evidence="5" id="KW-1185">Reference proteome</keyword>
<dbReference type="EMBL" id="BAABGY010000001">
    <property type="protein sequence ID" value="GAA4317115.1"/>
    <property type="molecule type" value="Genomic_DNA"/>
</dbReference>
<dbReference type="Pfam" id="PF00072">
    <property type="entry name" value="Response_reg"/>
    <property type="match status" value="1"/>
</dbReference>
<reference evidence="5" key="1">
    <citation type="journal article" date="2019" name="Int. J. Syst. Evol. Microbiol.">
        <title>The Global Catalogue of Microorganisms (GCM) 10K type strain sequencing project: providing services to taxonomists for standard genome sequencing and annotation.</title>
        <authorList>
            <consortium name="The Broad Institute Genomics Platform"/>
            <consortium name="The Broad Institute Genome Sequencing Center for Infectious Disease"/>
            <person name="Wu L."/>
            <person name="Ma J."/>
        </authorList>
    </citation>
    <scope>NUCLEOTIDE SEQUENCE [LARGE SCALE GENOMIC DNA]</scope>
    <source>
        <strain evidence="5">JCM 17919</strain>
    </source>
</reference>
<proteinExistence type="predicted"/>
<evidence type="ECO:0000313" key="4">
    <source>
        <dbReference type="EMBL" id="GAA4317115.1"/>
    </source>
</evidence>
<sequence length="153" mass="16965">MPLLINKILLVDDDPDDGFLMEKALLDVSPDLQLRYLEESDHLLALLAAEVPDLIFMDINMPRCNGMDALAELKRSAYAHVPVVMYSSSDRISSVTAAYEQGATLYFRKPASFGSLVDALRVLIGYDWSNPDAVKASQLLGGQYLPFETPDVR</sequence>
<dbReference type="RefSeq" id="WP_345252580.1">
    <property type="nucleotide sequence ID" value="NZ_BAABGY010000001.1"/>
</dbReference>
<accession>A0ABP8G4F1</accession>
<dbReference type="InterPro" id="IPR001789">
    <property type="entry name" value="Sig_transdc_resp-reg_receiver"/>
</dbReference>
<dbReference type="InterPro" id="IPR050595">
    <property type="entry name" value="Bact_response_regulator"/>
</dbReference>
<dbReference type="Proteomes" id="UP001501725">
    <property type="component" value="Unassembled WGS sequence"/>
</dbReference>
<name>A0ABP8G4F1_9BACT</name>
<dbReference type="SMART" id="SM00448">
    <property type="entry name" value="REC"/>
    <property type="match status" value="1"/>
</dbReference>
<gene>
    <name evidence="4" type="ORF">GCM10023184_00630</name>
</gene>
<evidence type="ECO:0000313" key="5">
    <source>
        <dbReference type="Proteomes" id="UP001501725"/>
    </source>
</evidence>
<dbReference type="SUPFAM" id="SSF52172">
    <property type="entry name" value="CheY-like"/>
    <property type="match status" value="1"/>
</dbReference>
<dbReference type="PANTHER" id="PTHR44591">
    <property type="entry name" value="STRESS RESPONSE REGULATOR PROTEIN 1"/>
    <property type="match status" value="1"/>
</dbReference>
<evidence type="ECO:0000256" key="2">
    <source>
        <dbReference type="PROSITE-ProRule" id="PRU00169"/>
    </source>
</evidence>